<dbReference type="OrthoDB" id="189024at2759"/>
<dbReference type="KEGG" id="aaf:AURANDRAFT_63175"/>
<comment type="subcellular location">
    <subcellularLocation>
        <location evidence="1">Plastid</location>
    </subcellularLocation>
</comment>
<dbReference type="GeneID" id="20224216"/>
<sequence>MATRIQAQYRRRNISILLTANKTNGIVGKIYAKQIHMLAANARSMTKAGDQALRFDAFCLRYFKGMSGSTERALAYLKIFLNSVDALLRETDAEGLPLSPRIAVFAEMVGIGVDTFNGRLFHEYVLKVLAALYTEREANELLAGVDGDAAPVPAAKMRAALWQAMPPALRQSDAVKARISQAVDRALVAPRFKRLVDPDLAMYTALDLFKAADLWHALRRKRAALVIQAYGRVYAQRRREKRAAEERLSSFGARLIKDAPAKPPGRVPKKPSSAGRKKRSRPSSPGERRSRPSSPEDGDPRAGARKVLAPIKAPNAPSPISRKPRVKSPSGSIASFCGITISPRKKLDEALWMDLELNGGTDSLMFNSKLPKSKRPAVLFSALDSAMARCAILVALATVGSAWHAPSPRRAVRLRAATDEVVGDAVALPDDELCDVLAGDPKFRAQREGLGCLVVEGGLRDTGNPRGRLVQECEEADMGRDLKRRGVVLSHVEALEASNPTPEPLASPDLNARWRLIYTTSDSILGTNRMRLFRPRPRILQHVNAATLAAYNEEWVLGGLLRNSVKATLEPRGDGRTVDVQFKRFGIGWLKIPAPKSARGVLETTYLDPELRISRGDKGNIFVLVRDGTSKV</sequence>
<dbReference type="GO" id="GO:0009536">
    <property type="term" value="C:plastid"/>
    <property type="evidence" value="ECO:0007669"/>
    <property type="project" value="UniProtKB-SubCell"/>
</dbReference>
<evidence type="ECO:0000256" key="2">
    <source>
        <dbReference type="ARBA" id="ARBA00022640"/>
    </source>
</evidence>
<dbReference type="RefSeq" id="XP_009035800.1">
    <property type="nucleotide sequence ID" value="XM_009037552.1"/>
</dbReference>
<evidence type="ECO:0000259" key="4">
    <source>
        <dbReference type="Pfam" id="PF04755"/>
    </source>
</evidence>
<evidence type="ECO:0000256" key="1">
    <source>
        <dbReference type="ARBA" id="ARBA00004474"/>
    </source>
</evidence>
<name>F0Y5Q0_AURAN</name>
<evidence type="ECO:0000256" key="3">
    <source>
        <dbReference type="SAM" id="MobiDB-lite"/>
    </source>
</evidence>
<dbReference type="PROSITE" id="PS50096">
    <property type="entry name" value="IQ"/>
    <property type="match status" value="1"/>
</dbReference>
<dbReference type="PANTHER" id="PTHR31906">
    <property type="entry name" value="PLASTID-LIPID-ASSOCIATED PROTEIN 4, CHLOROPLASTIC-RELATED"/>
    <property type="match status" value="1"/>
</dbReference>
<dbReference type="InParanoid" id="F0Y5Q0"/>
<reference evidence="5 6" key="1">
    <citation type="journal article" date="2011" name="Proc. Natl. Acad. Sci. U.S.A.">
        <title>Niche of harmful alga Aureococcus anophagefferens revealed through ecogenomics.</title>
        <authorList>
            <person name="Gobler C.J."/>
            <person name="Berry D.L."/>
            <person name="Dyhrman S.T."/>
            <person name="Wilhelm S.W."/>
            <person name="Salamov A."/>
            <person name="Lobanov A.V."/>
            <person name="Zhang Y."/>
            <person name="Collier J.L."/>
            <person name="Wurch L.L."/>
            <person name="Kustka A.B."/>
            <person name="Dill B.D."/>
            <person name="Shah M."/>
            <person name="VerBerkmoes N.C."/>
            <person name="Kuo A."/>
            <person name="Terry A."/>
            <person name="Pangilinan J."/>
            <person name="Lindquist E.A."/>
            <person name="Lucas S."/>
            <person name="Paulsen I.T."/>
            <person name="Hattenrath-Lehmann T.K."/>
            <person name="Talmage S.C."/>
            <person name="Walker E.A."/>
            <person name="Koch F."/>
            <person name="Burson A.M."/>
            <person name="Marcoval M.A."/>
            <person name="Tang Y.Z."/>
            <person name="Lecleir G.R."/>
            <person name="Coyne K.J."/>
            <person name="Berg G.M."/>
            <person name="Bertrand E.M."/>
            <person name="Saito M.A."/>
            <person name="Gladyshev V.N."/>
            <person name="Grigoriev I.V."/>
        </authorList>
    </citation>
    <scope>NUCLEOTIDE SEQUENCE [LARGE SCALE GENOMIC DNA]</scope>
    <source>
        <strain evidence="6">CCMP 1984</strain>
    </source>
</reference>
<feature type="region of interest" description="Disordered" evidence="3">
    <location>
        <begin position="254"/>
        <end position="329"/>
    </location>
</feature>
<keyword evidence="6" id="KW-1185">Reference proteome</keyword>
<proteinExistence type="predicted"/>
<dbReference type="InterPro" id="IPR006843">
    <property type="entry name" value="PAP/fibrillin_dom"/>
</dbReference>
<evidence type="ECO:0000313" key="5">
    <source>
        <dbReference type="EMBL" id="EGB09762.1"/>
    </source>
</evidence>
<dbReference type="InterPro" id="IPR039633">
    <property type="entry name" value="PAP"/>
</dbReference>
<keyword evidence="2" id="KW-0934">Plastid</keyword>
<dbReference type="EMBL" id="GL833125">
    <property type="protein sequence ID" value="EGB09762.1"/>
    <property type="molecule type" value="Genomic_DNA"/>
</dbReference>
<feature type="domain" description="Plastid lipid-associated protein/fibrillin conserved" evidence="4">
    <location>
        <begin position="481"/>
        <end position="624"/>
    </location>
</feature>
<protein>
    <recommendedName>
        <fullName evidence="4">Plastid lipid-associated protein/fibrillin conserved domain-containing protein</fullName>
    </recommendedName>
</protein>
<dbReference type="AlphaFoldDB" id="F0Y5Q0"/>
<evidence type="ECO:0000313" key="6">
    <source>
        <dbReference type="Proteomes" id="UP000002729"/>
    </source>
</evidence>
<gene>
    <name evidence="5" type="ORF">AURANDRAFT_63175</name>
</gene>
<dbReference type="Pfam" id="PF04755">
    <property type="entry name" value="PAP_fibrillin"/>
    <property type="match status" value="1"/>
</dbReference>
<dbReference type="eggNOG" id="ENOG502QSMF">
    <property type="taxonomic scope" value="Eukaryota"/>
</dbReference>
<organism evidence="6">
    <name type="scientific">Aureococcus anophagefferens</name>
    <name type="common">Harmful bloom alga</name>
    <dbReference type="NCBI Taxonomy" id="44056"/>
    <lineage>
        <taxon>Eukaryota</taxon>
        <taxon>Sar</taxon>
        <taxon>Stramenopiles</taxon>
        <taxon>Ochrophyta</taxon>
        <taxon>Pelagophyceae</taxon>
        <taxon>Pelagomonadales</taxon>
        <taxon>Pelagomonadaceae</taxon>
        <taxon>Aureococcus</taxon>
    </lineage>
</organism>
<accession>F0Y5Q0</accession>
<dbReference type="Proteomes" id="UP000002729">
    <property type="component" value="Unassembled WGS sequence"/>
</dbReference>